<dbReference type="PANTHER" id="PTHR13063">
    <property type="entry name" value="ENOS INTERACTING PROTEIN"/>
    <property type="match status" value="1"/>
</dbReference>
<evidence type="ECO:0000256" key="2">
    <source>
        <dbReference type="ARBA" id="ARBA00008126"/>
    </source>
</evidence>
<dbReference type="Proteomes" id="UP000226431">
    <property type="component" value="Unassembled WGS sequence"/>
</dbReference>
<dbReference type="GO" id="GO:0061630">
    <property type="term" value="F:ubiquitin protein ligase activity"/>
    <property type="evidence" value="ECO:0007669"/>
    <property type="project" value="InterPro"/>
</dbReference>
<comment type="similarity">
    <text evidence="2 7">Belongs to the NOSIP family.</text>
</comment>
<dbReference type="InterPro" id="IPR027370">
    <property type="entry name" value="Znf-RING_euk"/>
</dbReference>
<comment type="subcellular location">
    <subcellularLocation>
        <location evidence="1 7">Nucleus</location>
    </subcellularLocation>
</comment>
<evidence type="ECO:0000256" key="8">
    <source>
        <dbReference type="SAM" id="MobiDB-lite"/>
    </source>
</evidence>
<dbReference type="SUPFAM" id="SSF57850">
    <property type="entry name" value="RING/U-box"/>
    <property type="match status" value="1"/>
</dbReference>
<evidence type="ECO:0000313" key="12">
    <source>
        <dbReference type="Proteomes" id="UP000226431"/>
    </source>
</evidence>
<feature type="domain" description="Zinc finger RING-type eukaryotic" evidence="9">
    <location>
        <begin position="269"/>
        <end position="299"/>
    </location>
</feature>
<dbReference type="AlphaFoldDB" id="A0A2C5XJB8"/>
<evidence type="ECO:0000256" key="3">
    <source>
        <dbReference type="ARBA" id="ARBA00022723"/>
    </source>
</evidence>
<feature type="region of interest" description="Disordered" evidence="8">
    <location>
        <begin position="218"/>
        <end position="238"/>
    </location>
</feature>
<dbReference type="PANTHER" id="PTHR13063:SF10">
    <property type="entry name" value="NITRIC OXIDE SYNTHASE-INTERACTING PROTEIN"/>
    <property type="match status" value="1"/>
</dbReference>
<keyword evidence="5" id="KW-0862">Zinc</keyword>
<organism evidence="11 12">
    <name type="scientific">Ophiocordyceps camponoti-rufipedis</name>
    <dbReference type="NCBI Taxonomy" id="2004952"/>
    <lineage>
        <taxon>Eukaryota</taxon>
        <taxon>Fungi</taxon>
        <taxon>Dikarya</taxon>
        <taxon>Ascomycota</taxon>
        <taxon>Pezizomycotina</taxon>
        <taxon>Sordariomycetes</taxon>
        <taxon>Hypocreomycetidae</taxon>
        <taxon>Hypocreales</taxon>
        <taxon>Ophiocordycipitaceae</taxon>
        <taxon>Ophiocordyceps</taxon>
    </lineage>
</organism>
<dbReference type="Pfam" id="PF13445">
    <property type="entry name" value="zf-RING_UBOX"/>
    <property type="match status" value="1"/>
</dbReference>
<dbReference type="GO" id="GO:0008270">
    <property type="term" value="F:zinc ion binding"/>
    <property type="evidence" value="ECO:0007669"/>
    <property type="project" value="UniProtKB-KW"/>
</dbReference>
<evidence type="ECO:0000256" key="1">
    <source>
        <dbReference type="ARBA" id="ARBA00004123"/>
    </source>
</evidence>
<dbReference type="EMBL" id="NJES01000270">
    <property type="protein sequence ID" value="PHH74499.1"/>
    <property type="molecule type" value="Genomic_DNA"/>
</dbReference>
<comment type="caution">
    <text evidence="11">The sequence shown here is derived from an EMBL/GenBank/DDBJ whole genome shotgun (WGS) entry which is preliminary data.</text>
</comment>
<evidence type="ECO:0000313" key="11">
    <source>
        <dbReference type="EMBL" id="PHH74499.1"/>
    </source>
</evidence>
<dbReference type="STRING" id="2004952.A0A2C5XJB8"/>
<sequence>MSHSKRNTSRPVFTSHERAVAKSNWASSSARLNRDSFLPFGCCGLCLGSARDPVACLGGDIFCRECALANILAQKKAIKRAEKANRFAEKEAAYAKTVEDEEDRKRTIRDFELTQAGLPADEKPRGAEVVEIDQRQEGGKSTAPVVVNKLPEDVTEHDATAVVHVGTKRKFDLDDDEVRRVMKEDKRKARMAIEEEKAAKPTLPSFWTPSLTPDVQDSKLPPAPRKEKTVPVCPSSSADDLHPISMQQLVTVHFHEEEGPSSQEKRRNCPSCLKALSNASSPVMTERCGHVLCMNCVKMLMPLAGKSAPEPDVPPIRRYQYKNPNRTATVLFEFA</sequence>
<name>A0A2C5XJB8_9HYPO</name>
<keyword evidence="6 7" id="KW-0539">Nucleus</keyword>
<dbReference type="Gene3D" id="3.30.40.10">
    <property type="entry name" value="Zinc/RING finger domain, C3HC4 (zinc finger)"/>
    <property type="match status" value="1"/>
</dbReference>
<evidence type="ECO:0008006" key="13">
    <source>
        <dbReference type="Google" id="ProtNLM"/>
    </source>
</evidence>
<dbReference type="InterPro" id="IPR013083">
    <property type="entry name" value="Znf_RING/FYVE/PHD"/>
</dbReference>
<protein>
    <recommendedName>
        <fullName evidence="13">RING-type domain-containing protein</fullName>
    </recommendedName>
</protein>
<keyword evidence="3" id="KW-0479">Metal-binding</keyword>
<dbReference type="PROSITE" id="PS00518">
    <property type="entry name" value="ZF_RING_1"/>
    <property type="match status" value="1"/>
</dbReference>
<evidence type="ECO:0000259" key="10">
    <source>
        <dbReference type="Pfam" id="PF15906"/>
    </source>
</evidence>
<dbReference type="OrthoDB" id="116827at2759"/>
<evidence type="ECO:0000256" key="7">
    <source>
        <dbReference type="PIRNR" id="PIRNR023577"/>
    </source>
</evidence>
<feature type="domain" description="Nitric oxide synthase-interacting protein zinc-finger" evidence="10">
    <location>
        <begin position="3"/>
        <end position="75"/>
    </location>
</feature>
<accession>A0A2C5XJB8</accession>
<dbReference type="InterPro" id="IPR031790">
    <property type="entry name" value="Znf-NOSIP"/>
</dbReference>
<dbReference type="InterPro" id="IPR016818">
    <property type="entry name" value="NOSIP"/>
</dbReference>
<dbReference type="Pfam" id="PF15906">
    <property type="entry name" value="zf-NOSIP"/>
    <property type="match status" value="1"/>
</dbReference>
<evidence type="ECO:0000259" key="9">
    <source>
        <dbReference type="Pfam" id="PF13445"/>
    </source>
</evidence>
<keyword evidence="4" id="KW-0863">Zinc-finger</keyword>
<dbReference type="InterPro" id="IPR017907">
    <property type="entry name" value="Znf_RING_CS"/>
</dbReference>
<dbReference type="GO" id="GO:0005634">
    <property type="term" value="C:nucleus"/>
    <property type="evidence" value="ECO:0007669"/>
    <property type="project" value="UniProtKB-SubCell"/>
</dbReference>
<keyword evidence="12" id="KW-1185">Reference proteome</keyword>
<proteinExistence type="inferred from homology"/>
<reference evidence="11 12" key="1">
    <citation type="submission" date="2017-06" db="EMBL/GenBank/DDBJ databases">
        <title>Ant-infecting Ophiocordyceps genomes reveal a high diversity of potential behavioral manipulation genes and a possible major role for enterotoxins.</title>
        <authorList>
            <person name="De Bekker C."/>
            <person name="Evans H.C."/>
            <person name="Brachmann A."/>
            <person name="Hughes D.P."/>
        </authorList>
    </citation>
    <scope>NUCLEOTIDE SEQUENCE [LARGE SCALE GENOMIC DNA]</scope>
    <source>
        <strain evidence="11 12">Map16</strain>
    </source>
</reference>
<evidence type="ECO:0000256" key="6">
    <source>
        <dbReference type="ARBA" id="ARBA00023242"/>
    </source>
</evidence>
<gene>
    <name evidence="11" type="ORF">CDD80_3050</name>
</gene>
<evidence type="ECO:0000256" key="5">
    <source>
        <dbReference type="ARBA" id="ARBA00022833"/>
    </source>
</evidence>
<dbReference type="PIRSF" id="PIRSF023577">
    <property type="entry name" value="ENOS_interacting"/>
    <property type="match status" value="1"/>
</dbReference>
<evidence type="ECO:0000256" key="4">
    <source>
        <dbReference type="ARBA" id="ARBA00022771"/>
    </source>
</evidence>